<keyword evidence="4" id="KW-0539">Nucleus</keyword>
<dbReference type="Gene3D" id="4.10.280.10">
    <property type="entry name" value="Helix-loop-helix DNA-binding domain"/>
    <property type="match status" value="1"/>
</dbReference>
<dbReference type="SMART" id="SM00353">
    <property type="entry name" value="HLH"/>
    <property type="match status" value="1"/>
</dbReference>
<evidence type="ECO:0000256" key="1">
    <source>
        <dbReference type="ARBA" id="ARBA00004123"/>
    </source>
</evidence>
<evidence type="ECO:0000259" key="5">
    <source>
        <dbReference type="PROSITE" id="PS50888"/>
    </source>
</evidence>
<reference evidence="6" key="1">
    <citation type="submission" date="2023-03" db="EMBL/GenBank/DDBJ databases">
        <authorList>
            <person name="Julca I."/>
        </authorList>
    </citation>
    <scope>NUCLEOTIDE SEQUENCE</scope>
</reference>
<dbReference type="GO" id="GO:0005634">
    <property type="term" value="C:nucleus"/>
    <property type="evidence" value="ECO:0007669"/>
    <property type="project" value="UniProtKB-SubCell"/>
</dbReference>
<dbReference type="Pfam" id="PF00010">
    <property type="entry name" value="HLH"/>
    <property type="match status" value="1"/>
</dbReference>
<evidence type="ECO:0000313" key="6">
    <source>
        <dbReference type="EMBL" id="CAI9091188.1"/>
    </source>
</evidence>
<accession>A0AAV1C7Q9</accession>
<evidence type="ECO:0000256" key="2">
    <source>
        <dbReference type="ARBA" id="ARBA00023015"/>
    </source>
</evidence>
<dbReference type="InterPro" id="IPR011598">
    <property type="entry name" value="bHLH_dom"/>
</dbReference>
<name>A0AAV1C7Q9_OLDCO</name>
<proteinExistence type="predicted"/>
<dbReference type="GO" id="GO:0003700">
    <property type="term" value="F:DNA-binding transcription factor activity"/>
    <property type="evidence" value="ECO:0007669"/>
    <property type="project" value="InterPro"/>
</dbReference>
<evidence type="ECO:0000256" key="4">
    <source>
        <dbReference type="ARBA" id="ARBA00023242"/>
    </source>
</evidence>
<dbReference type="EMBL" id="OX459118">
    <property type="protein sequence ID" value="CAI9091188.1"/>
    <property type="molecule type" value="Genomic_DNA"/>
</dbReference>
<keyword evidence="7" id="KW-1185">Reference proteome</keyword>
<dbReference type="InterPro" id="IPR036638">
    <property type="entry name" value="HLH_DNA-bd_sf"/>
</dbReference>
<protein>
    <submittedName>
        <fullName evidence="6">OLC1v1026148C1</fullName>
    </submittedName>
</protein>
<dbReference type="GO" id="GO:0046983">
    <property type="term" value="F:protein dimerization activity"/>
    <property type="evidence" value="ECO:0007669"/>
    <property type="project" value="InterPro"/>
</dbReference>
<dbReference type="Proteomes" id="UP001161247">
    <property type="component" value="Chromosome 1"/>
</dbReference>
<dbReference type="SUPFAM" id="SSF47459">
    <property type="entry name" value="HLH, helix-loop-helix DNA-binding domain"/>
    <property type="match status" value="1"/>
</dbReference>
<dbReference type="PANTHER" id="PTHR46807:SF1">
    <property type="entry name" value="TRANSCRIPTION FACTOR PIF3"/>
    <property type="match status" value="1"/>
</dbReference>
<evidence type="ECO:0000313" key="7">
    <source>
        <dbReference type="Proteomes" id="UP001161247"/>
    </source>
</evidence>
<sequence>MVQRENDGDPNGFQDNCGLHIDLESDEAPVLQSRRVQLRRKMKALQNLIPNCNTRDKATMLDDAIRYIKSLQDQVTTASIGAGYMIQSPNMTSPAGYQFVHPIPQFPQFMQINPEINKASGINKFRQMNQLEVPLGCFGPMFSSDSTLISVPLSLELSKSPLMNQESASVMVLPGQVIMPASSSGTSVVTEAPDIIAEDNDSDSCVMRD</sequence>
<gene>
    <name evidence="6" type="ORF">OLC1_LOCUS3177</name>
</gene>
<keyword evidence="3" id="KW-0804">Transcription</keyword>
<comment type="subcellular location">
    <subcellularLocation>
        <location evidence="1">Nucleus</location>
    </subcellularLocation>
</comment>
<dbReference type="InterPro" id="IPR044273">
    <property type="entry name" value="PIF3-like"/>
</dbReference>
<dbReference type="PROSITE" id="PS50888">
    <property type="entry name" value="BHLH"/>
    <property type="match status" value="1"/>
</dbReference>
<organism evidence="6 7">
    <name type="scientific">Oldenlandia corymbosa var. corymbosa</name>
    <dbReference type="NCBI Taxonomy" id="529605"/>
    <lineage>
        <taxon>Eukaryota</taxon>
        <taxon>Viridiplantae</taxon>
        <taxon>Streptophyta</taxon>
        <taxon>Embryophyta</taxon>
        <taxon>Tracheophyta</taxon>
        <taxon>Spermatophyta</taxon>
        <taxon>Magnoliopsida</taxon>
        <taxon>eudicotyledons</taxon>
        <taxon>Gunneridae</taxon>
        <taxon>Pentapetalae</taxon>
        <taxon>asterids</taxon>
        <taxon>lamiids</taxon>
        <taxon>Gentianales</taxon>
        <taxon>Rubiaceae</taxon>
        <taxon>Rubioideae</taxon>
        <taxon>Spermacoceae</taxon>
        <taxon>Hedyotis-Oldenlandia complex</taxon>
        <taxon>Oldenlandia</taxon>
    </lineage>
</organism>
<evidence type="ECO:0000256" key="3">
    <source>
        <dbReference type="ARBA" id="ARBA00023163"/>
    </source>
</evidence>
<feature type="domain" description="BHLH" evidence="5">
    <location>
        <begin position="22"/>
        <end position="71"/>
    </location>
</feature>
<dbReference type="PANTHER" id="PTHR46807">
    <property type="entry name" value="TRANSCRIPTION FACTOR PIF3"/>
    <property type="match status" value="1"/>
</dbReference>
<keyword evidence="2" id="KW-0805">Transcription regulation</keyword>
<dbReference type="AlphaFoldDB" id="A0AAV1C7Q9"/>
<dbReference type="InterPro" id="IPR045239">
    <property type="entry name" value="bHLH95_bHLH"/>
</dbReference>
<dbReference type="CDD" id="cd11393">
    <property type="entry name" value="bHLH_AtbHLH_like"/>
    <property type="match status" value="1"/>
</dbReference>
<dbReference type="GO" id="GO:0010017">
    <property type="term" value="P:red or far-red light signaling pathway"/>
    <property type="evidence" value="ECO:0007669"/>
    <property type="project" value="UniProtKB-ARBA"/>
</dbReference>